<evidence type="ECO:0000313" key="1">
    <source>
        <dbReference type="EMBL" id="TXG74693.1"/>
    </source>
</evidence>
<keyword evidence="3" id="KW-1185">Reference proteome</keyword>
<dbReference type="EMBL" id="CM017706">
    <property type="protein sequence ID" value="TYG64890.1"/>
    <property type="molecule type" value="Genomic_DNA"/>
</dbReference>
<dbReference type="EMBL" id="ML700965">
    <property type="protein sequence ID" value="TXG74693.1"/>
    <property type="molecule type" value="Genomic_DNA"/>
</dbReference>
<protein>
    <submittedName>
        <fullName evidence="1">Uncharacterized protein</fullName>
    </submittedName>
</protein>
<organism evidence="1 3">
    <name type="scientific">Gossypium darwinii</name>
    <name type="common">Darwin's cotton</name>
    <name type="synonym">Gossypium barbadense var. darwinii</name>
    <dbReference type="NCBI Taxonomy" id="34276"/>
    <lineage>
        <taxon>Eukaryota</taxon>
        <taxon>Viridiplantae</taxon>
        <taxon>Streptophyta</taxon>
        <taxon>Embryophyta</taxon>
        <taxon>Tracheophyta</taxon>
        <taxon>Spermatophyta</taxon>
        <taxon>Magnoliopsida</taxon>
        <taxon>eudicotyledons</taxon>
        <taxon>Gunneridae</taxon>
        <taxon>Pentapetalae</taxon>
        <taxon>rosids</taxon>
        <taxon>malvids</taxon>
        <taxon>Malvales</taxon>
        <taxon>Malvaceae</taxon>
        <taxon>Malvoideae</taxon>
        <taxon>Gossypium</taxon>
    </lineage>
</organism>
<dbReference type="Proteomes" id="UP000323506">
    <property type="component" value="Chromosome D06"/>
</dbReference>
<feature type="non-terminal residue" evidence="1">
    <location>
        <position position="123"/>
    </location>
</feature>
<evidence type="ECO:0000313" key="2">
    <source>
        <dbReference type="EMBL" id="TYG64890.1"/>
    </source>
</evidence>
<evidence type="ECO:0000313" key="3">
    <source>
        <dbReference type="Proteomes" id="UP000323506"/>
    </source>
</evidence>
<dbReference type="AlphaFoldDB" id="A0A5C7IZQ5"/>
<reference evidence="1 3" key="1">
    <citation type="submission" date="2019-06" db="EMBL/GenBank/DDBJ databases">
        <title>WGS assembly of Gossypium darwinii.</title>
        <authorList>
            <person name="Chen Z.J."/>
            <person name="Sreedasyam A."/>
            <person name="Ando A."/>
            <person name="Song Q."/>
            <person name="De L."/>
            <person name="Hulse-Kemp A."/>
            <person name="Ding M."/>
            <person name="Ye W."/>
            <person name="Kirkbride R."/>
            <person name="Jenkins J."/>
            <person name="Plott C."/>
            <person name="Lovell J."/>
            <person name="Lin Y.-M."/>
            <person name="Vaughn R."/>
            <person name="Liu B."/>
            <person name="Li W."/>
            <person name="Simpson S."/>
            <person name="Scheffler B."/>
            <person name="Saski C."/>
            <person name="Grover C."/>
            <person name="Hu G."/>
            <person name="Conover J."/>
            <person name="Carlson J."/>
            <person name="Shu S."/>
            <person name="Boston L."/>
            <person name="Williams M."/>
            <person name="Peterson D."/>
            <person name="Mcgee K."/>
            <person name="Jones D."/>
            <person name="Wendel J."/>
            <person name="Stelly D."/>
            <person name="Grimwood J."/>
            <person name="Schmutz J."/>
        </authorList>
    </citation>
    <scope>NUCLEOTIDE SEQUENCE [LARGE SCALE GENOMIC DNA]</scope>
    <source>
        <strain evidence="1">1808015.09</strain>
    </source>
</reference>
<proteinExistence type="predicted"/>
<name>A0A5C7IZQ5_GOSDA</name>
<sequence length="123" mass="14625">MQTLRYFIYRKIKPSKDAKSGSFQMLLATSSYSQINIFDVPYFHIWFWGIIFLDLSRSLSIFGHYISYSNCASNSTEQRYQFLERINLLVQDFNDVQDQLDVIKEKQKEIALAQRSHGKEIRR</sequence>
<gene>
    <name evidence="1" type="ORF">ES288_1Z019100v1</name>
    <name evidence="2" type="ORF">ES288_D06G143100v1</name>
</gene>
<accession>A0A5C7IZQ5</accession>